<evidence type="ECO:0000313" key="2">
    <source>
        <dbReference type="EMBL" id="PIL46620.1"/>
    </source>
</evidence>
<feature type="repeat" description="ANK" evidence="1">
    <location>
        <begin position="254"/>
        <end position="286"/>
    </location>
</feature>
<dbReference type="PROSITE" id="PS50088">
    <property type="entry name" value="ANK_REPEAT"/>
    <property type="match status" value="1"/>
</dbReference>
<dbReference type="Gene3D" id="1.25.40.20">
    <property type="entry name" value="Ankyrin repeat-containing domain"/>
    <property type="match status" value="1"/>
</dbReference>
<dbReference type="AlphaFoldDB" id="A0A2G8TKN9"/>
<dbReference type="InterPro" id="IPR002110">
    <property type="entry name" value="Ankyrin_rpt"/>
</dbReference>
<comment type="caution">
    <text evidence="2">The sequence shown here is derived from an EMBL/GenBank/DDBJ whole genome shotgun (WGS) entry which is preliminary data.</text>
</comment>
<proteinExistence type="predicted"/>
<gene>
    <name evidence="2" type="ORF">CR105_00200</name>
</gene>
<accession>A0A2G8TKN9</accession>
<dbReference type="SMART" id="SM00248">
    <property type="entry name" value="ANK"/>
    <property type="match status" value="4"/>
</dbReference>
<protein>
    <submittedName>
        <fullName evidence="2">Uncharacterized protein</fullName>
    </submittedName>
</protein>
<dbReference type="SUPFAM" id="SSF48403">
    <property type="entry name" value="Ankyrin repeat"/>
    <property type="match status" value="1"/>
</dbReference>
<name>A0A2G8TKN9_9BURK</name>
<evidence type="ECO:0000256" key="1">
    <source>
        <dbReference type="PROSITE-ProRule" id="PRU00023"/>
    </source>
</evidence>
<keyword evidence="3" id="KW-1185">Reference proteome</keyword>
<sequence>MDNLLWHLPLQRCTTLDEIRQQWQGLLEQHHMTPMHNMPRYQDAMLCFLATSTLAPHLKLAAVLANGSAFDFDFRLAVGLLSEHIDEFDTAWPDAVADAVMANGPRLPVTTSDAWLGAFVAGRMAGLRETFSHDGTRPDDWRAAFWNKFLETACRNAQDDGVRLALRHGADPRADEYAALRTPAMGVHTRFLHEAGHLTPERTDADYQRILLALLDGGLDRAEMLTAALPSAAAADNTAMLEFLLAEGANIRADGAAALAAAARDMAVDALGWLLAHGANLHADDDTALIAGVASLDAATVEMLLAAGADLQGAGELALRTARTSRPYDLYSDESDLVAQRAEMVALLLRHGVPRPDA</sequence>
<organism evidence="2 3">
    <name type="scientific">Massilia eurypsychrophila</name>
    <dbReference type="NCBI Taxonomy" id="1485217"/>
    <lineage>
        <taxon>Bacteria</taxon>
        <taxon>Pseudomonadati</taxon>
        <taxon>Pseudomonadota</taxon>
        <taxon>Betaproteobacteria</taxon>
        <taxon>Burkholderiales</taxon>
        <taxon>Oxalobacteraceae</taxon>
        <taxon>Telluria group</taxon>
        <taxon>Massilia</taxon>
    </lineage>
</organism>
<evidence type="ECO:0000313" key="3">
    <source>
        <dbReference type="Proteomes" id="UP000230390"/>
    </source>
</evidence>
<dbReference type="RefSeq" id="WP_099786421.1">
    <property type="nucleotide sequence ID" value="NZ_JBHLYV010000100.1"/>
</dbReference>
<dbReference type="InterPro" id="IPR036770">
    <property type="entry name" value="Ankyrin_rpt-contain_sf"/>
</dbReference>
<reference evidence="2 3" key="1">
    <citation type="submission" date="2017-10" db="EMBL/GenBank/DDBJ databases">
        <title>Massilia psychrophilum sp. nov., a novel purple-pigmented bacterium isolated from Tianshan glacier, Xinjiang Municipality, China.</title>
        <authorList>
            <person name="Wang H."/>
        </authorList>
    </citation>
    <scope>NUCLEOTIDE SEQUENCE [LARGE SCALE GENOMIC DNA]</scope>
    <source>
        <strain evidence="2 3">JCM 30074</strain>
    </source>
</reference>
<dbReference type="EMBL" id="PDOC01000001">
    <property type="protein sequence ID" value="PIL46620.1"/>
    <property type="molecule type" value="Genomic_DNA"/>
</dbReference>
<dbReference type="OrthoDB" id="8752945at2"/>
<keyword evidence="1" id="KW-0040">ANK repeat</keyword>
<dbReference type="Proteomes" id="UP000230390">
    <property type="component" value="Unassembled WGS sequence"/>
</dbReference>